<dbReference type="InterPro" id="IPR036875">
    <property type="entry name" value="Znf_CCHC_sf"/>
</dbReference>
<dbReference type="InterPro" id="IPR050195">
    <property type="entry name" value="Primate_lentivir_Gag_pol-like"/>
</dbReference>
<name>A0A7K6CU66_9PASS</name>
<evidence type="ECO:0000259" key="3">
    <source>
        <dbReference type="PROSITE" id="PS50158"/>
    </source>
</evidence>
<proteinExistence type="predicted"/>
<dbReference type="Gene3D" id="4.10.60.10">
    <property type="entry name" value="Zinc finger, CCHC-type"/>
    <property type="match status" value="1"/>
</dbReference>
<feature type="compositionally biased region" description="Pro residues" evidence="2">
    <location>
        <begin position="79"/>
        <end position="90"/>
    </location>
</feature>
<feature type="region of interest" description="Disordered" evidence="2">
    <location>
        <begin position="64"/>
        <end position="110"/>
    </location>
</feature>
<feature type="domain" description="CCHC-type" evidence="3">
    <location>
        <begin position="7"/>
        <end position="21"/>
    </location>
</feature>
<dbReference type="SUPFAM" id="SSF57756">
    <property type="entry name" value="Retrovirus zinc finger-like domains"/>
    <property type="match status" value="2"/>
</dbReference>
<dbReference type="Proteomes" id="UP000571324">
    <property type="component" value="Unassembled WGS sequence"/>
</dbReference>
<evidence type="ECO:0000313" key="5">
    <source>
        <dbReference type="Proteomes" id="UP000571324"/>
    </source>
</evidence>
<feature type="non-terminal residue" evidence="4">
    <location>
        <position position="1"/>
    </location>
</feature>
<keyword evidence="1" id="KW-0862">Zinc</keyword>
<evidence type="ECO:0000256" key="2">
    <source>
        <dbReference type="SAM" id="MobiDB-lite"/>
    </source>
</evidence>
<reference evidence="4 5" key="1">
    <citation type="submission" date="2019-09" db="EMBL/GenBank/DDBJ databases">
        <title>Bird 10,000 Genomes (B10K) Project - Family phase.</title>
        <authorList>
            <person name="Zhang G."/>
        </authorList>
    </citation>
    <scope>NUCLEOTIDE SEQUENCE [LARGE SCALE GENOMIC DNA]</scope>
    <source>
        <strain evidence="4">B10K-DU-029-52</strain>
    </source>
</reference>
<dbReference type="PANTHER" id="PTHR40389:SF3">
    <property type="entry name" value="IGE-BINDING PROTEIN"/>
    <property type="match status" value="1"/>
</dbReference>
<dbReference type="SMART" id="SM00343">
    <property type="entry name" value="ZnF_C2HC"/>
    <property type="match status" value="2"/>
</dbReference>
<dbReference type="Pfam" id="PF00098">
    <property type="entry name" value="zf-CCHC"/>
    <property type="match status" value="1"/>
</dbReference>
<organism evidence="4 5">
    <name type="scientific">Origma solitaria</name>
    <dbReference type="NCBI Taxonomy" id="720586"/>
    <lineage>
        <taxon>Eukaryota</taxon>
        <taxon>Metazoa</taxon>
        <taxon>Chordata</taxon>
        <taxon>Craniata</taxon>
        <taxon>Vertebrata</taxon>
        <taxon>Euteleostomi</taxon>
        <taxon>Archelosauria</taxon>
        <taxon>Archosauria</taxon>
        <taxon>Dinosauria</taxon>
        <taxon>Saurischia</taxon>
        <taxon>Theropoda</taxon>
        <taxon>Coelurosauria</taxon>
        <taxon>Aves</taxon>
        <taxon>Neognathae</taxon>
        <taxon>Neoaves</taxon>
        <taxon>Telluraves</taxon>
        <taxon>Australaves</taxon>
        <taxon>Passeriformes</taxon>
        <taxon>Meliphagoidea</taxon>
        <taxon>Acanthizidae</taxon>
        <taxon>Origma</taxon>
    </lineage>
</organism>
<accession>A0A7K6CU66</accession>
<dbReference type="OrthoDB" id="9386882at2759"/>
<dbReference type="Pfam" id="PF14787">
    <property type="entry name" value="zf-CCHC_5"/>
    <property type="match status" value="1"/>
</dbReference>
<evidence type="ECO:0000313" key="4">
    <source>
        <dbReference type="EMBL" id="NWV18279.1"/>
    </source>
</evidence>
<dbReference type="EMBL" id="VZRL01001053">
    <property type="protein sequence ID" value="NWV18279.1"/>
    <property type="molecule type" value="Genomic_DNA"/>
</dbReference>
<gene>
    <name evidence="4" type="primary">Ervk9_1</name>
    <name evidence="4" type="ORF">ORISOL_R15530</name>
</gene>
<dbReference type="AlphaFoldDB" id="A0A7K6CU66"/>
<feature type="non-terminal residue" evidence="4">
    <location>
        <position position="110"/>
    </location>
</feature>
<keyword evidence="5" id="KW-1185">Reference proteome</keyword>
<keyword evidence="1" id="KW-0479">Metal-binding</keyword>
<dbReference type="PROSITE" id="PS50158">
    <property type="entry name" value="ZF_CCHC"/>
    <property type="match status" value="1"/>
</dbReference>
<comment type="caution">
    <text evidence="4">The sequence shown here is derived from an EMBL/GenBank/DDBJ whole genome shotgun (WGS) entry which is preliminary data.</text>
</comment>
<dbReference type="GO" id="GO:0003676">
    <property type="term" value="F:nucleic acid binding"/>
    <property type="evidence" value="ECO:0007669"/>
    <property type="project" value="InterPro"/>
</dbReference>
<evidence type="ECO:0000256" key="1">
    <source>
        <dbReference type="PROSITE-ProRule" id="PRU00047"/>
    </source>
</evidence>
<dbReference type="InterPro" id="IPR001878">
    <property type="entry name" value="Znf_CCHC"/>
</dbReference>
<keyword evidence="1" id="KW-0863">Zinc-finger</keyword>
<sequence>PATSKVCFNCGKPGHFKRDCPALKGNNPKIMPVCPRCRKGAHPANQCRSKYDSEGRLLPRCQGNCNQSAGRRQHALTPMPQPPSQTPAPQMPAQLPASQMPNRNPHHVFA</sequence>
<dbReference type="PANTHER" id="PTHR40389">
    <property type="entry name" value="ENDOGENOUS RETROVIRUS GROUP K MEMBER 24 GAG POLYPROTEIN-RELATED"/>
    <property type="match status" value="1"/>
</dbReference>
<protein>
    <submittedName>
        <fullName evidence="4">POK9 protein</fullName>
    </submittedName>
</protein>
<dbReference type="GO" id="GO:0008270">
    <property type="term" value="F:zinc ion binding"/>
    <property type="evidence" value="ECO:0007669"/>
    <property type="project" value="UniProtKB-KW"/>
</dbReference>